<protein>
    <submittedName>
        <fullName evidence="1">Histidine phosphatase family protein</fullName>
    </submittedName>
</protein>
<dbReference type="Gene3D" id="3.40.50.1240">
    <property type="entry name" value="Phosphoglycerate mutase-like"/>
    <property type="match status" value="1"/>
</dbReference>
<dbReference type="OrthoDB" id="7502553at2"/>
<evidence type="ECO:0000313" key="1">
    <source>
        <dbReference type="EMBL" id="TLQ42363.1"/>
    </source>
</evidence>
<accession>A0A5R9E2W9</accession>
<name>A0A5R9E2W9_9ACTN</name>
<dbReference type="EMBL" id="VAWE01000001">
    <property type="protein sequence ID" value="TLQ42363.1"/>
    <property type="molecule type" value="Genomic_DNA"/>
</dbReference>
<dbReference type="AlphaFoldDB" id="A0A5R9E2W9"/>
<evidence type="ECO:0000313" key="2">
    <source>
        <dbReference type="Proteomes" id="UP000305921"/>
    </source>
</evidence>
<dbReference type="RefSeq" id="WP_138051773.1">
    <property type="nucleotide sequence ID" value="NZ_VAWE01000001.1"/>
</dbReference>
<dbReference type="InterPro" id="IPR029033">
    <property type="entry name" value="His_PPase_superfam"/>
</dbReference>
<comment type="caution">
    <text evidence="1">The sequence shown here is derived from an EMBL/GenBank/DDBJ whole genome shotgun (WGS) entry which is preliminary data.</text>
</comment>
<proteinExistence type="predicted"/>
<dbReference type="Pfam" id="PF00300">
    <property type="entry name" value="His_Phos_1"/>
    <property type="match status" value="1"/>
</dbReference>
<organism evidence="1 2">
    <name type="scientific">Streptomyces marianii</name>
    <dbReference type="NCBI Taxonomy" id="1817406"/>
    <lineage>
        <taxon>Bacteria</taxon>
        <taxon>Bacillati</taxon>
        <taxon>Actinomycetota</taxon>
        <taxon>Actinomycetes</taxon>
        <taxon>Kitasatosporales</taxon>
        <taxon>Streptomycetaceae</taxon>
        <taxon>Streptomyces</taxon>
    </lineage>
</organism>
<dbReference type="InterPro" id="IPR013078">
    <property type="entry name" value="His_Pase_superF_clade-1"/>
</dbReference>
<gene>
    <name evidence="1" type="ORF">FEF34_03290</name>
</gene>
<dbReference type="Proteomes" id="UP000305921">
    <property type="component" value="Unassembled WGS sequence"/>
</dbReference>
<sequence length="198" mass="20841">MTIRLSLLCAAAGPAVREARFGHGLLDERGMQEARTVAGALPEASLRYRAPSARCEQTTKAVGIPAAVEPALRDCDFGRWSGRKLEDVAATDPEGISAWMTDPDATPHGGESMSSLLLRVGIWMDSLPEDSGRVLAVVEPAVVRAAAVHALNAPPAALWRVDVPPLSLLTLTGRAGRWNLRLSVVCPLPGAPSPGLSP</sequence>
<reference evidence="1 2" key="1">
    <citation type="submission" date="2019-05" db="EMBL/GenBank/DDBJ databases">
        <title>Streptomyces marianii sp. nov., a novel marine actinomycete from southern coast of India.</title>
        <authorList>
            <person name="Iniyan A.M."/>
            <person name="Wink J."/>
            <person name="Ramprasad E."/>
            <person name="Ramana C.V."/>
            <person name="Bunk B."/>
            <person name="Sproer C."/>
            <person name="Joseph F.-J.R.S."/>
            <person name="Vincent S.G.P."/>
        </authorList>
    </citation>
    <scope>NUCLEOTIDE SEQUENCE [LARGE SCALE GENOMIC DNA]</scope>
    <source>
        <strain evidence="1 2">ICN19</strain>
    </source>
</reference>
<keyword evidence="2" id="KW-1185">Reference proteome</keyword>
<dbReference type="SUPFAM" id="SSF53254">
    <property type="entry name" value="Phosphoglycerate mutase-like"/>
    <property type="match status" value="1"/>
</dbReference>